<dbReference type="Proteomes" id="UP001549164">
    <property type="component" value="Unassembled WGS sequence"/>
</dbReference>
<comment type="caution">
    <text evidence="3">The sequence shown here is derived from an EMBL/GenBank/DDBJ whole genome shotgun (WGS) entry which is preliminary data.</text>
</comment>
<evidence type="ECO:0000256" key="2">
    <source>
        <dbReference type="SAM" id="Phobius"/>
    </source>
</evidence>
<evidence type="ECO:0000313" key="3">
    <source>
        <dbReference type="EMBL" id="MET3600673.1"/>
    </source>
</evidence>
<keyword evidence="2" id="KW-0812">Transmembrane</keyword>
<protein>
    <submittedName>
        <fullName evidence="3">Uncharacterized protein</fullName>
    </submittedName>
</protein>
<dbReference type="EMBL" id="JBEPLY010000008">
    <property type="protein sequence ID" value="MET3600673.1"/>
    <property type="molecule type" value="Genomic_DNA"/>
</dbReference>
<feature type="region of interest" description="Disordered" evidence="1">
    <location>
        <begin position="70"/>
        <end position="90"/>
    </location>
</feature>
<keyword evidence="2" id="KW-1133">Transmembrane helix</keyword>
<name>A0ABV2ICN3_9HYPH</name>
<keyword evidence="2" id="KW-0472">Membrane</keyword>
<accession>A0ABV2ICN3</accession>
<gene>
    <name evidence="3" type="ORF">ABID12_002623</name>
</gene>
<proteinExistence type="predicted"/>
<reference evidence="3 4" key="1">
    <citation type="submission" date="2024-06" db="EMBL/GenBank/DDBJ databases">
        <title>Genomic Encyclopedia of Type Strains, Phase IV (KMG-IV): sequencing the most valuable type-strain genomes for metagenomic binning, comparative biology and taxonomic classification.</title>
        <authorList>
            <person name="Goeker M."/>
        </authorList>
    </citation>
    <scope>NUCLEOTIDE SEQUENCE [LARGE SCALE GENOMIC DNA]</scope>
    <source>
        <strain evidence="3 4">DSM 28102</strain>
    </source>
</reference>
<evidence type="ECO:0000256" key="1">
    <source>
        <dbReference type="SAM" id="MobiDB-lite"/>
    </source>
</evidence>
<keyword evidence="4" id="KW-1185">Reference proteome</keyword>
<organism evidence="3 4">
    <name type="scientific">Martelella mangrovi</name>
    <dbReference type="NCBI Taxonomy" id="1397477"/>
    <lineage>
        <taxon>Bacteria</taxon>
        <taxon>Pseudomonadati</taxon>
        <taxon>Pseudomonadota</taxon>
        <taxon>Alphaproteobacteria</taxon>
        <taxon>Hyphomicrobiales</taxon>
        <taxon>Aurantimonadaceae</taxon>
        <taxon>Martelella</taxon>
    </lineage>
</organism>
<sequence>MPLLPQTHEPPPAVYGNADTVETIGPLRMTWFERIEFVFRLSIVLACFAVLFTVLGGLTARTLLTSCASPEQKAHGTHLQPARSAAQNEP</sequence>
<evidence type="ECO:0000313" key="4">
    <source>
        <dbReference type="Proteomes" id="UP001549164"/>
    </source>
</evidence>
<feature type="transmembrane region" description="Helical" evidence="2">
    <location>
        <begin position="37"/>
        <end position="58"/>
    </location>
</feature>